<comment type="caution">
    <text evidence="2">The sequence shown here is derived from an EMBL/GenBank/DDBJ whole genome shotgun (WGS) entry which is preliminary data.</text>
</comment>
<dbReference type="InterPro" id="IPR029068">
    <property type="entry name" value="Glyas_Bleomycin-R_OHBP_Dase"/>
</dbReference>
<dbReference type="Proteomes" id="UP001501671">
    <property type="component" value="Unassembled WGS sequence"/>
</dbReference>
<accession>A0ABP8H3R4</accession>
<dbReference type="InterPro" id="IPR004360">
    <property type="entry name" value="Glyas_Fos-R_dOase_dom"/>
</dbReference>
<evidence type="ECO:0000313" key="2">
    <source>
        <dbReference type="EMBL" id="GAA4333958.1"/>
    </source>
</evidence>
<gene>
    <name evidence="2" type="ORF">GCM10023144_25730</name>
</gene>
<evidence type="ECO:0000313" key="3">
    <source>
        <dbReference type="Proteomes" id="UP001501671"/>
    </source>
</evidence>
<protein>
    <recommendedName>
        <fullName evidence="1">VOC domain-containing protein</fullName>
    </recommendedName>
</protein>
<proteinExistence type="predicted"/>
<dbReference type="InterPro" id="IPR037523">
    <property type="entry name" value="VOC_core"/>
</dbReference>
<reference evidence="3" key="1">
    <citation type="journal article" date="2019" name="Int. J. Syst. Evol. Microbiol.">
        <title>The Global Catalogue of Microorganisms (GCM) 10K type strain sequencing project: providing services to taxonomists for standard genome sequencing and annotation.</title>
        <authorList>
            <consortium name="The Broad Institute Genomics Platform"/>
            <consortium name="The Broad Institute Genome Sequencing Center for Infectious Disease"/>
            <person name="Wu L."/>
            <person name="Ma J."/>
        </authorList>
    </citation>
    <scope>NUCLEOTIDE SEQUENCE [LARGE SCALE GENOMIC DNA]</scope>
    <source>
        <strain evidence="3">JCM 17666</strain>
    </source>
</reference>
<dbReference type="CDD" id="cd06587">
    <property type="entry name" value="VOC"/>
    <property type="match status" value="1"/>
</dbReference>
<dbReference type="Gene3D" id="3.10.180.10">
    <property type="entry name" value="2,3-Dihydroxybiphenyl 1,2-Dioxygenase, domain 1"/>
    <property type="match status" value="1"/>
</dbReference>
<dbReference type="Pfam" id="PF00903">
    <property type="entry name" value="Glyoxalase"/>
    <property type="match status" value="1"/>
</dbReference>
<sequence length="127" mass="13749">MVPDPEKTAKFFMDTFGMEQVGTTESPLSTGVFLSDGTINLAVLNFKDDRSAGVPGGKDSICINHIGFWVDDLKEIDAQITGNGGALMLGLPDDPDDRKELFYEVKYKNPDGIIIDVSAHGWVGAKL</sequence>
<organism evidence="2 3">
    <name type="scientific">Pigmentiphaga soli</name>
    <dbReference type="NCBI Taxonomy" id="1007095"/>
    <lineage>
        <taxon>Bacteria</taxon>
        <taxon>Pseudomonadati</taxon>
        <taxon>Pseudomonadota</taxon>
        <taxon>Betaproteobacteria</taxon>
        <taxon>Burkholderiales</taxon>
        <taxon>Alcaligenaceae</taxon>
        <taxon>Pigmentiphaga</taxon>
    </lineage>
</organism>
<dbReference type="PROSITE" id="PS51819">
    <property type="entry name" value="VOC"/>
    <property type="match status" value="1"/>
</dbReference>
<evidence type="ECO:0000259" key="1">
    <source>
        <dbReference type="PROSITE" id="PS51819"/>
    </source>
</evidence>
<dbReference type="EMBL" id="BAABFO010000011">
    <property type="protein sequence ID" value="GAA4333958.1"/>
    <property type="molecule type" value="Genomic_DNA"/>
</dbReference>
<feature type="domain" description="VOC" evidence="1">
    <location>
        <begin position="1"/>
        <end position="120"/>
    </location>
</feature>
<keyword evidence="3" id="KW-1185">Reference proteome</keyword>
<name>A0ABP8H3R4_9BURK</name>
<dbReference type="SUPFAM" id="SSF54593">
    <property type="entry name" value="Glyoxalase/Bleomycin resistance protein/Dihydroxybiphenyl dioxygenase"/>
    <property type="match status" value="1"/>
</dbReference>